<sequence>MRPQILMVLATLSHCVSAAALTKYTTDPYSTTTSYSTPTGPGSGAFHYPSMSKTPTGPTTASTITSATDSILRRAYRTGTTIQIAPGFSIPSSLPTPSTQSKEDDRVEEEVDALAEKMMPRHASTYLTPNNDVRANMLPQTSTSLVSFKPTCCALTHADPPPKNNTTVRAKTQEQTQNSAAARTSPRGLRDYLSCCPWMLTCVVLGWVAGTCGLEWWGVSGLPVVPGAVALLLLCIAGLAG</sequence>
<keyword evidence="5" id="KW-1185">Reference proteome</keyword>
<evidence type="ECO:0000256" key="3">
    <source>
        <dbReference type="SAM" id="SignalP"/>
    </source>
</evidence>
<comment type="caution">
    <text evidence="4">The sequence shown here is derived from an EMBL/GenBank/DDBJ whole genome shotgun (WGS) entry which is preliminary data.</text>
</comment>
<keyword evidence="2" id="KW-0472">Membrane</keyword>
<feature type="compositionally biased region" description="Polar residues" evidence="1">
    <location>
        <begin position="90"/>
        <end position="100"/>
    </location>
</feature>
<protein>
    <submittedName>
        <fullName evidence="4">Uncharacterized protein</fullName>
    </submittedName>
</protein>
<keyword evidence="3" id="KW-0732">Signal</keyword>
<organism evidence="4 5">
    <name type="scientific">Cryomyces antarcticus</name>
    <dbReference type="NCBI Taxonomy" id="329879"/>
    <lineage>
        <taxon>Eukaryota</taxon>
        <taxon>Fungi</taxon>
        <taxon>Dikarya</taxon>
        <taxon>Ascomycota</taxon>
        <taxon>Pezizomycotina</taxon>
        <taxon>Dothideomycetes</taxon>
        <taxon>Dothideomycetes incertae sedis</taxon>
        <taxon>Cryomyces</taxon>
    </lineage>
</organism>
<keyword evidence="2" id="KW-1133">Transmembrane helix</keyword>
<reference evidence="4 5" key="1">
    <citation type="submission" date="2023-08" db="EMBL/GenBank/DDBJ databases">
        <title>Black Yeasts Isolated from many extreme environments.</title>
        <authorList>
            <person name="Coleine C."/>
            <person name="Stajich J.E."/>
            <person name="Selbmann L."/>
        </authorList>
    </citation>
    <scope>NUCLEOTIDE SEQUENCE [LARGE SCALE GENOMIC DNA]</scope>
    <source>
        <strain evidence="4 5">CCFEE 536</strain>
    </source>
</reference>
<dbReference type="Proteomes" id="UP001357485">
    <property type="component" value="Unassembled WGS sequence"/>
</dbReference>
<gene>
    <name evidence="4" type="ORF">LTR16_001964</name>
</gene>
<dbReference type="EMBL" id="JAVRRA010000132">
    <property type="protein sequence ID" value="KAK5292442.1"/>
    <property type="molecule type" value="Genomic_DNA"/>
</dbReference>
<feature type="signal peptide" evidence="3">
    <location>
        <begin position="1"/>
        <end position="18"/>
    </location>
</feature>
<proteinExistence type="predicted"/>
<feature type="region of interest" description="Disordered" evidence="1">
    <location>
        <begin position="86"/>
        <end position="107"/>
    </location>
</feature>
<feature type="chain" id="PRO_5045161444" evidence="3">
    <location>
        <begin position="19"/>
        <end position="241"/>
    </location>
</feature>
<feature type="transmembrane region" description="Helical" evidence="2">
    <location>
        <begin position="198"/>
        <end position="217"/>
    </location>
</feature>
<evidence type="ECO:0000313" key="4">
    <source>
        <dbReference type="EMBL" id="KAK5292442.1"/>
    </source>
</evidence>
<evidence type="ECO:0000313" key="5">
    <source>
        <dbReference type="Proteomes" id="UP001357485"/>
    </source>
</evidence>
<name>A0ABR0M840_9PEZI</name>
<keyword evidence="2" id="KW-0812">Transmembrane</keyword>
<feature type="transmembrane region" description="Helical" evidence="2">
    <location>
        <begin position="224"/>
        <end position="240"/>
    </location>
</feature>
<evidence type="ECO:0000256" key="2">
    <source>
        <dbReference type="SAM" id="Phobius"/>
    </source>
</evidence>
<evidence type="ECO:0000256" key="1">
    <source>
        <dbReference type="SAM" id="MobiDB-lite"/>
    </source>
</evidence>
<accession>A0ABR0M840</accession>